<dbReference type="InterPro" id="IPR011990">
    <property type="entry name" value="TPR-like_helical_dom_sf"/>
</dbReference>
<evidence type="ECO:0000313" key="8">
    <source>
        <dbReference type="Proteomes" id="UP001209570"/>
    </source>
</evidence>
<dbReference type="EMBL" id="JAKCXM010000161">
    <property type="protein sequence ID" value="KAJ0400152.1"/>
    <property type="molecule type" value="Genomic_DNA"/>
</dbReference>
<comment type="subcellular location">
    <subcellularLocation>
        <location evidence="1">Nucleus</location>
    </subcellularLocation>
</comment>
<evidence type="ECO:0000256" key="2">
    <source>
        <dbReference type="ARBA" id="ARBA00022737"/>
    </source>
</evidence>
<evidence type="ECO:0000256" key="3">
    <source>
        <dbReference type="ARBA" id="ARBA00022803"/>
    </source>
</evidence>
<dbReference type="SMART" id="SM00028">
    <property type="entry name" value="TPR"/>
    <property type="match status" value="7"/>
</dbReference>
<dbReference type="FunFam" id="1.25.40.10:FF:000018">
    <property type="entry name" value="Cell division cycle protein 27 homolog B"/>
    <property type="match status" value="1"/>
</dbReference>
<sequence length="389" mass="45232">MALELDPSLWSAYEELCDLGAEVKPERFFGEDATFIQDDDNTPTFDHYVDEKDQPPTGDESLLNSFGHIYLDMSMYRCREALELLEKLPAEHRVSGWALQQIGRAHFELADYNQAYDAFKELFATEPSRMAGLDVYSTTLWHMKKEVELSFLAQRSTTFDKLSPEAWCVAGNCFSLQKEHDTALSFFQRAIQLDPFFTYAYTLSGHEYVANEDFEKAISCYRHAIRIDPRHYNAWYGLGTIYYRQEKFEFAEYHFRRALEINPRSSLLHCFLGMVLHSTHQFDEALDTLAVAGELQPLNPQARFQRANVLITLHRFDEALRELREVRNFAPRESSVHFMMGKVAKKLGRVEEAMRCFTTALYFHPKDNNVIKAAIDKIHEPDLEDDDRL</sequence>
<dbReference type="Pfam" id="PF13181">
    <property type="entry name" value="TPR_8"/>
    <property type="match status" value="1"/>
</dbReference>
<keyword evidence="8" id="KW-1185">Reference proteome</keyword>
<dbReference type="AlphaFoldDB" id="A0AAD5LIK7"/>
<dbReference type="GO" id="GO:0007091">
    <property type="term" value="P:metaphase/anaphase transition of mitotic cell cycle"/>
    <property type="evidence" value="ECO:0007669"/>
    <property type="project" value="TreeGrafter"/>
</dbReference>
<evidence type="ECO:0000256" key="6">
    <source>
        <dbReference type="PROSITE-ProRule" id="PRU00339"/>
    </source>
</evidence>
<comment type="similarity">
    <text evidence="5">Belongs to the APC3/CDC27 family.</text>
</comment>
<dbReference type="PROSITE" id="PS50293">
    <property type="entry name" value="TPR_REGION"/>
    <property type="match status" value="1"/>
</dbReference>
<evidence type="ECO:0000256" key="1">
    <source>
        <dbReference type="ARBA" id="ARBA00004123"/>
    </source>
</evidence>
<dbReference type="Proteomes" id="UP001209570">
    <property type="component" value="Unassembled WGS sequence"/>
</dbReference>
<dbReference type="GO" id="GO:0031145">
    <property type="term" value="P:anaphase-promoting complex-dependent catabolic process"/>
    <property type="evidence" value="ECO:0007669"/>
    <property type="project" value="TreeGrafter"/>
</dbReference>
<feature type="repeat" description="TPR" evidence="6">
    <location>
        <begin position="232"/>
        <end position="265"/>
    </location>
</feature>
<dbReference type="Pfam" id="PF13432">
    <property type="entry name" value="TPR_16"/>
    <property type="match status" value="1"/>
</dbReference>
<dbReference type="Gene3D" id="1.25.40.10">
    <property type="entry name" value="Tetratricopeptide repeat domain"/>
    <property type="match status" value="4"/>
</dbReference>
<feature type="repeat" description="TPR" evidence="6">
    <location>
        <begin position="164"/>
        <end position="197"/>
    </location>
</feature>
<gene>
    <name evidence="7" type="ORF">P43SY_007171</name>
</gene>
<dbReference type="PANTHER" id="PTHR12558:SF13">
    <property type="entry name" value="CELL DIVISION CYCLE PROTEIN 27 HOMOLOG"/>
    <property type="match status" value="1"/>
</dbReference>
<evidence type="ECO:0000313" key="7">
    <source>
        <dbReference type="EMBL" id="KAJ0400152.1"/>
    </source>
</evidence>
<dbReference type="InterPro" id="IPR019734">
    <property type="entry name" value="TPR_rpt"/>
</dbReference>
<dbReference type="PANTHER" id="PTHR12558">
    <property type="entry name" value="CELL DIVISION CYCLE 16,23,27"/>
    <property type="match status" value="1"/>
</dbReference>
<dbReference type="SUPFAM" id="SSF48452">
    <property type="entry name" value="TPR-like"/>
    <property type="match status" value="2"/>
</dbReference>
<keyword evidence="3 6" id="KW-0802">TPR repeat</keyword>
<protein>
    <recommendedName>
        <fullName evidence="9">TPR-like protein</fullName>
    </recommendedName>
</protein>
<evidence type="ECO:0008006" key="9">
    <source>
        <dbReference type="Google" id="ProtNLM"/>
    </source>
</evidence>
<dbReference type="GO" id="GO:0005737">
    <property type="term" value="C:cytoplasm"/>
    <property type="evidence" value="ECO:0007669"/>
    <property type="project" value="TreeGrafter"/>
</dbReference>
<proteinExistence type="inferred from homology"/>
<organism evidence="7 8">
    <name type="scientific">Pythium insidiosum</name>
    <name type="common">Pythiosis disease agent</name>
    <dbReference type="NCBI Taxonomy" id="114742"/>
    <lineage>
        <taxon>Eukaryota</taxon>
        <taxon>Sar</taxon>
        <taxon>Stramenopiles</taxon>
        <taxon>Oomycota</taxon>
        <taxon>Peronosporomycetes</taxon>
        <taxon>Pythiales</taxon>
        <taxon>Pythiaceae</taxon>
        <taxon>Pythium</taxon>
    </lineage>
</organism>
<dbReference type="GO" id="GO:0005680">
    <property type="term" value="C:anaphase-promoting complex"/>
    <property type="evidence" value="ECO:0007669"/>
    <property type="project" value="TreeGrafter"/>
</dbReference>
<comment type="caution">
    <text evidence="7">The sequence shown here is derived from an EMBL/GenBank/DDBJ whole genome shotgun (WGS) entry which is preliminary data.</text>
</comment>
<dbReference type="Pfam" id="PF00515">
    <property type="entry name" value="TPR_1"/>
    <property type="match status" value="1"/>
</dbReference>
<keyword evidence="2" id="KW-0677">Repeat</keyword>
<dbReference type="GO" id="GO:0051301">
    <property type="term" value="P:cell division"/>
    <property type="evidence" value="ECO:0007669"/>
    <property type="project" value="TreeGrafter"/>
</dbReference>
<evidence type="ECO:0000256" key="5">
    <source>
        <dbReference type="ARBA" id="ARBA00038210"/>
    </source>
</evidence>
<accession>A0AAD5LIK7</accession>
<feature type="repeat" description="TPR" evidence="6">
    <location>
        <begin position="198"/>
        <end position="231"/>
    </location>
</feature>
<evidence type="ECO:0000256" key="4">
    <source>
        <dbReference type="ARBA" id="ARBA00023242"/>
    </source>
</evidence>
<dbReference type="GO" id="GO:0016567">
    <property type="term" value="P:protein ubiquitination"/>
    <property type="evidence" value="ECO:0007669"/>
    <property type="project" value="TreeGrafter"/>
</dbReference>
<reference evidence="7" key="1">
    <citation type="submission" date="2021-12" db="EMBL/GenBank/DDBJ databases">
        <title>Prjna785345.</title>
        <authorList>
            <person name="Rujirawat T."/>
            <person name="Krajaejun T."/>
        </authorList>
    </citation>
    <scope>NUCLEOTIDE SEQUENCE</scope>
    <source>
        <strain evidence="7">Pi057C3</strain>
    </source>
</reference>
<feature type="repeat" description="TPR" evidence="6">
    <location>
        <begin position="334"/>
        <end position="367"/>
    </location>
</feature>
<dbReference type="PROSITE" id="PS50005">
    <property type="entry name" value="TPR"/>
    <property type="match status" value="5"/>
</dbReference>
<name>A0AAD5LIK7_PYTIN</name>
<feature type="repeat" description="TPR" evidence="6">
    <location>
        <begin position="96"/>
        <end position="129"/>
    </location>
</feature>
<keyword evidence="4" id="KW-0539">Nucleus</keyword>